<evidence type="ECO:0000313" key="9">
    <source>
        <dbReference type="EMBL" id="URW79950.1"/>
    </source>
</evidence>
<feature type="domain" description="DHHA1" evidence="7">
    <location>
        <begin position="354"/>
        <end position="443"/>
    </location>
</feature>
<reference evidence="9" key="1">
    <citation type="submission" date="2022-05" db="EMBL/GenBank/DDBJ databases">
        <authorList>
            <person name="Sun X."/>
        </authorList>
    </citation>
    <scope>NUCLEOTIDE SEQUENCE</scope>
    <source>
        <strain evidence="9">Ai-910</strain>
    </source>
</reference>
<dbReference type="PANTHER" id="PTHR30255:SF2">
    <property type="entry name" value="SINGLE-STRANDED-DNA-SPECIFIC EXONUCLEASE RECJ"/>
    <property type="match status" value="1"/>
</dbReference>
<dbReference type="RefSeq" id="WP_250724062.1">
    <property type="nucleotide sequence ID" value="NZ_CP098400.1"/>
</dbReference>
<gene>
    <name evidence="9" type="primary">recJ</name>
    <name evidence="9" type="ORF">M9189_01075</name>
</gene>
<protein>
    <recommendedName>
        <fullName evidence="2">Single-stranded-DNA-specific exonuclease RecJ</fullName>
    </recommendedName>
</protein>
<organism evidence="9 10">
    <name type="scientific">Xiashengella succiniciproducens</name>
    <dbReference type="NCBI Taxonomy" id="2949635"/>
    <lineage>
        <taxon>Bacteria</taxon>
        <taxon>Pseudomonadati</taxon>
        <taxon>Bacteroidota</taxon>
        <taxon>Bacteroidia</taxon>
        <taxon>Marinilabiliales</taxon>
        <taxon>Marinilabiliaceae</taxon>
        <taxon>Xiashengella</taxon>
    </lineage>
</organism>
<dbReference type="Gene3D" id="3.10.310.30">
    <property type="match status" value="1"/>
</dbReference>
<keyword evidence="3" id="KW-0540">Nuclease</keyword>
<dbReference type="InterPro" id="IPR038763">
    <property type="entry name" value="DHH_sf"/>
</dbReference>
<dbReference type="KEGG" id="alkq:M9189_01075"/>
<dbReference type="Pfam" id="PF01368">
    <property type="entry name" value="DHH"/>
    <property type="match status" value="1"/>
</dbReference>
<evidence type="ECO:0000313" key="10">
    <source>
        <dbReference type="Proteomes" id="UP001056426"/>
    </source>
</evidence>
<keyword evidence="4" id="KW-0378">Hydrolase</keyword>
<feature type="domain" description="DDH" evidence="6">
    <location>
        <begin position="80"/>
        <end position="230"/>
    </location>
</feature>
<dbReference type="Pfam" id="PF17768">
    <property type="entry name" value="RecJ_OB"/>
    <property type="match status" value="1"/>
</dbReference>
<dbReference type="InterPro" id="IPR051673">
    <property type="entry name" value="SSDNA_exonuclease_RecJ"/>
</dbReference>
<dbReference type="Proteomes" id="UP001056426">
    <property type="component" value="Chromosome"/>
</dbReference>
<dbReference type="GO" id="GO:0003676">
    <property type="term" value="F:nucleic acid binding"/>
    <property type="evidence" value="ECO:0007669"/>
    <property type="project" value="InterPro"/>
</dbReference>
<dbReference type="AlphaFoldDB" id="A0A9J6ZQX9"/>
<evidence type="ECO:0000259" key="7">
    <source>
        <dbReference type="Pfam" id="PF02272"/>
    </source>
</evidence>
<evidence type="ECO:0000259" key="8">
    <source>
        <dbReference type="Pfam" id="PF17768"/>
    </source>
</evidence>
<dbReference type="InterPro" id="IPR004610">
    <property type="entry name" value="RecJ"/>
</dbReference>
<dbReference type="EMBL" id="CP098400">
    <property type="protein sequence ID" value="URW79950.1"/>
    <property type="molecule type" value="Genomic_DNA"/>
</dbReference>
<evidence type="ECO:0000256" key="3">
    <source>
        <dbReference type="ARBA" id="ARBA00022722"/>
    </source>
</evidence>
<reference evidence="9" key="2">
    <citation type="submission" date="2022-06" db="EMBL/GenBank/DDBJ databases">
        <title>Xiashengella guii gen. nov. sp. nov., a bacterium isolated form anaerobic digestion tank.</title>
        <authorList>
            <person name="Huang H."/>
        </authorList>
    </citation>
    <scope>NUCLEOTIDE SEQUENCE</scope>
    <source>
        <strain evidence="9">Ai-910</strain>
    </source>
</reference>
<evidence type="ECO:0000256" key="2">
    <source>
        <dbReference type="ARBA" id="ARBA00019841"/>
    </source>
</evidence>
<name>A0A9J6ZQX9_9BACT</name>
<dbReference type="PANTHER" id="PTHR30255">
    <property type="entry name" value="SINGLE-STRANDED-DNA-SPECIFIC EXONUCLEASE RECJ"/>
    <property type="match status" value="1"/>
</dbReference>
<dbReference type="GO" id="GO:0006310">
    <property type="term" value="P:DNA recombination"/>
    <property type="evidence" value="ECO:0007669"/>
    <property type="project" value="InterPro"/>
</dbReference>
<proteinExistence type="inferred from homology"/>
<dbReference type="InterPro" id="IPR003156">
    <property type="entry name" value="DHHA1_dom"/>
</dbReference>
<sequence>MERRWKIKEPGDSAVVEALAGELNVDKIVANLLVQRGVDSFSSAKSFFRPSLDDLHDPFLMKDMDIAVDRLCKAIRSGERIMIYGDYDVDGTTAVALVFSFLRRYYQNLLFYIPDRYTEGYGISTKGIEAAADSGCSLIISLDCGIKAVNKIRYAKNFGIDFIVCDHHTPGEALPEALACIDPKRQDDTYPYKDLSGCGVGFKLLQAFCLHNGYPVEPLYKYLDLVAVSIAADIVPITGENRILAYYGLKQLNNDPGTGLKSIIHVSNMEGKELEMSDVVFKIGPRINAAGRIESGRDAVELLISGEEELAKSLSANINGHNEVRKDLDKKITDEALQLLINDPSQKERKSTVLFRPHWHKGVIGIVASRLMDKFYRPTVIITESQGLATGSARSVEGFDLYSAVESCSDLLISFGGHTSAAGLTMDIGNVELFAQRFEEWVEAHITPEQMIPQVEIDAEIRLKDINARLMRLLAQFAPFGPANQKPLFVTRRVIDYGTTKLVGKGRDHIKFELIEECSGAIVRGIGFSMKDHLTKIQSREPFDIVYSIEENVYNGVSSVQLMIKDLLFPY</sequence>
<evidence type="ECO:0000256" key="1">
    <source>
        <dbReference type="ARBA" id="ARBA00005915"/>
    </source>
</evidence>
<evidence type="ECO:0000259" key="6">
    <source>
        <dbReference type="Pfam" id="PF01368"/>
    </source>
</evidence>
<dbReference type="InterPro" id="IPR001667">
    <property type="entry name" value="DDH_dom"/>
</dbReference>
<dbReference type="GO" id="GO:0006281">
    <property type="term" value="P:DNA repair"/>
    <property type="evidence" value="ECO:0007669"/>
    <property type="project" value="InterPro"/>
</dbReference>
<dbReference type="Pfam" id="PF02272">
    <property type="entry name" value="DHHA1"/>
    <property type="match status" value="1"/>
</dbReference>
<dbReference type="NCBIfam" id="TIGR00644">
    <property type="entry name" value="recJ"/>
    <property type="match status" value="1"/>
</dbReference>
<evidence type="ECO:0000256" key="4">
    <source>
        <dbReference type="ARBA" id="ARBA00022801"/>
    </source>
</evidence>
<evidence type="ECO:0000256" key="5">
    <source>
        <dbReference type="ARBA" id="ARBA00022839"/>
    </source>
</evidence>
<dbReference type="InterPro" id="IPR041122">
    <property type="entry name" value="RecJ_OB"/>
</dbReference>
<keyword evidence="10" id="KW-1185">Reference proteome</keyword>
<keyword evidence="5 9" id="KW-0269">Exonuclease</keyword>
<dbReference type="Gene3D" id="3.90.1640.30">
    <property type="match status" value="1"/>
</dbReference>
<accession>A0A9J6ZQX9</accession>
<feature type="domain" description="RecJ OB" evidence="8">
    <location>
        <begin position="457"/>
        <end position="566"/>
    </location>
</feature>
<dbReference type="SUPFAM" id="SSF64182">
    <property type="entry name" value="DHH phosphoesterases"/>
    <property type="match status" value="1"/>
</dbReference>
<comment type="similarity">
    <text evidence="1">Belongs to the RecJ family.</text>
</comment>
<dbReference type="GO" id="GO:0008409">
    <property type="term" value="F:5'-3' exonuclease activity"/>
    <property type="evidence" value="ECO:0007669"/>
    <property type="project" value="InterPro"/>
</dbReference>